<evidence type="ECO:0000256" key="11">
    <source>
        <dbReference type="SAM" id="Phobius"/>
    </source>
</evidence>
<accession>A0A1H6BFE0</accession>
<keyword evidence="9 11" id="KW-0472">Membrane</keyword>
<dbReference type="SMART" id="SM00382">
    <property type="entry name" value="AAA"/>
    <property type="match status" value="1"/>
</dbReference>
<proteinExistence type="inferred from homology"/>
<evidence type="ECO:0000313" key="14">
    <source>
        <dbReference type="EMBL" id="SEG59382.1"/>
    </source>
</evidence>
<evidence type="ECO:0000256" key="7">
    <source>
        <dbReference type="ARBA" id="ARBA00022840"/>
    </source>
</evidence>
<feature type="transmembrane region" description="Helical" evidence="11">
    <location>
        <begin position="29"/>
        <end position="52"/>
    </location>
</feature>
<reference evidence="15" key="1">
    <citation type="submission" date="2016-10" db="EMBL/GenBank/DDBJ databases">
        <authorList>
            <person name="Varghese N."/>
            <person name="Submissions S."/>
        </authorList>
    </citation>
    <scope>NUCLEOTIDE SEQUENCE [LARGE SCALE GENOMIC DNA]</scope>
    <source>
        <strain evidence="15">DSM 43163</strain>
    </source>
</reference>
<evidence type="ECO:0000256" key="9">
    <source>
        <dbReference type="ARBA" id="ARBA00023136"/>
    </source>
</evidence>
<dbReference type="GO" id="GO:0016887">
    <property type="term" value="F:ATP hydrolysis activity"/>
    <property type="evidence" value="ECO:0007669"/>
    <property type="project" value="InterPro"/>
</dbReference>
<protein>
    <submittedName>
        <fullName evidence="14">ATP-binding cassette, subfamily B</fullName>
    </submittedName>
</protein>
<keyword evidence="7 14" id="KW-0067">ATP-binding</keyword>
<evidence type="ECO:0000256" key="6">
    <source>
        <dbReference type="ARBA" id="ARBA00022741"/>
    </source>
</evidence>
<dbReference type="Gene3D" id="1.20.1560.10">
    <property type="entry name" value="ABC transporter type 1, transmembrane domain"/>
    <property type="match status" value="1"/>
</dbReference>
<dbReference type="SUPFAM" id="SSF52540">
    <property type="entry name" value="P-loop containing nucleoside triphosphate hydrolases"/>
    <property type="match status" value="1"/>
</dbReference>
<gene>
    <name evidence="14" type="ORF">SAMN04489712_10765</name>
</gene>
<dbReference type="FunFam" id="3.40.50.300:FF:000221">
    <property type="entry name" value="Multidrug ABC transporter ATP-binding protein"/>
    <property type="match status" value="1"/>
</dbReference>
<dbReference type="GO" id="GO:0015421">
    <property type="term" value="F:ABC-type oligopeptide transporter activity"/>
    <property type="evidence" value="ECO:0007669"/>
    <property type="project" value="TreeGrafter"/>
</dbReference>
<evidence type="ECO:0000256" key="3">
    <source>
        <dbReference type="ARBA" id="ARBA00022475"/>
    </source>
</evidence>
<dbReference type="InterPro" id="IPR036640">
    <property type="entry name" value="ABC1_TM_sf"/>
</dbReference>
<feature type="transmembrane region" description="Helical" evidence="11">
    <location>
        <begin position="64"/>
        <end position="85"/>
    </location>
</feature>
<keyword evidence="6" id="KW-0547">Nucleotide-binding</keyword>
<dbReference type="PANTHER" id="PTHR43394:SF1">
    <property type="entry name" value="ATP-BINDING CASSETTE SUB-FAMILY B MEMBER 10, MITOCHONDRIAL"/>
    <property type="match status" value="1"/>
</dbReference>
<feature type="transmembrane region" description="Helical" evidence="11">
    <location>
        <begin position="151"/>
        <end position="180"/>
    </location>
</feature>
<dbReference type="InterPro" id="IPR003439">
    <property type="entry name" value="ABC_transporter-like_ATP-bd"/>
</dbReference>
<comment type="subcellular location">
    <subcellularLocation>
        <location evidence="1">Cell inner membrane</location>
        <topology evidence="1">Multi-pass membrane protein</topology>
    </subcellularLocation>
</comment>
<dbReference type="InterPro" id="IPR027417">
    <property type="entry name" value="P-loop_NTPase"/>
</dbReference>
<name>A0A1H6BFE0_9ACTN</name>
<keyword evidence="2" id="KW-0813">Transport</keyword>
<dbReference type="PROSITE" id="PS50893">
    <property type="entry name" value="ABC_TRANSPORTER_2"/>
    <property type="match status" value="1"/>
</dbReference>
<comment type="similarity">
    <text evidence="10">Belongs to the ABC transporter superfamily. Siderophore-Fe(3+) uptake transporter (SIUT) (TC 3.A.1.21) family.</text>
</comment>
<feature type="transmembrane region" description="Helical" evidence="11">
    <location>
        <begin position="252"/>
        <end position="274"/>
    </location>
</feature>
<dbReference type="GO" id="GO:0005886">
    <property type="term" value="C:plasma membrane"/>
    <property type="evidence" value="ECO:0007669"/>
    <property type="project" value="UniProtKB-SubCell"/>
</dbReference>
<evidence type="ECO:0000256" key="8">
    <source>
        <dbReference type="ARBA" id="ARBA00022989"/>
    </source>
</evidence>
<organism evidence="14 15">
    <name type="scientific">Thermomonospora echinospora</name>
    <dbReference type="NCBI Taxonomy" id="1992"/>
    <lineage>
        <taxon>Bacteria</taxon>
        <taxon>Bacillati</taxon>
        <taxon>Actinomycetota</taxon>
        <taxon>Actinomycetes</taxon>
        <taxon>Streptosporangiales</taxon>
        <taxon>Thermomonosporaceae</taxon>
        <taxon>Thermomonospora</taxon>
    </lineage>
</organism>
<evidence type="ECO:0000256" key="1">
    <source>
        <dbReference type="ARBA" id="ARBA00004429"/>
    </source>
</evidence>
<evidence type="ECO:0000259" key="12">
    <source>
        <dbReference type="PROSITE" id="PS50893"/>
    </source>
</evidence>
<dbReference type="Proteomes" id="UP000236723">
    <property type="component" value="Unassembled WGS sequence"/>
</dbReference>
<dbReference type="Pfam" id="PF00005">
    <property type="entry name" value="ABC_tran"/>
    <property type="match status" value="1"/>
</dbReference>
<keyword evidence="4" id="KW-0997">Cell inner membrane</keyword>
<keyword evidence="5 11" id="KW-0812">Transmembrane</keyword>
<feature type="domain" description="ABC transmembrane type-1" evidence="13">
    <location>
        <begin position="33"/>
        <end position="313"/>
    </location>
</feature>
<dbReference type="PROSITE" id="PS50929">
    <property type="entry name" value="ABC_TM1F"/>
    <property type="match status" value="1"/>
</dbReference>
<dbReference type="InterPro" id="IPR011527">
    <property type="entry name" value="ABC1_TM_dom"/>
</dbReference>
<dbReference type="InterPro" id="IPR039421">
    <property type="entry name" value="Type_1_exporter"/>
</dbReference>
<dbReference type="EMBL" id="FNVO01000007">
    <property type="protein sequence ID" value="SEG59382.1"/>
    <property type="molecule type" value="Genomic_DNA"/>
</dbReference>
<dbReference type="Gene3D" id="3.40.50.300">
    <property type="entry name" value="P-loop containing nucleotide triphosphate hydrolases"/>
    <property type="match status" value="1"/>
</dbReference>
<sequence length="609" mass="65496">MTDQDRNSGTARSLAAAVGLAWSSGAGRLVVRVVLAVVASAVPVAVAWLMKVVLDRLTVPDRPLMVPVLLLAAAGVAAVLLPLAIPYADAELRRAIDLTARRRLYAAVARMPGLRHLENPRFQDRLSLATETGTTGPSEVVAGGLGGVQGLLMLAGFVATLAVLNPWMLVPVAMAGLVAMNGQLRLSRYRARLHGGLGHATRREFFYAQLLNSPSAAKEVRLYGLGGLFGARMLAELRWSNARRRQMDRRELVVQGLHGAVGALVAGAGLVWAVHAARAGRLTVGDVSMFVAAVAGVQDGLTIVISSVGRTHEALLLFGHYRYVVDAGPDLPEPPPATRRPVRPLRKGVELRDVWFRYGDDLPWVLRGVTMTIPAGRATALVGPNGSGKSTLVKLLCRFYDPTRGAVLWDGVDLRDLPVDELRLRIGTVFQDYMAYELSAADNIGLGNLTELDERDRVVAAARRAGIHDTLAALPRGYDTMLSRAFESPEHDDPGTGVMLSGGQWQRVALARALMRDRTDLLILDEPSSGLDAEAEAEVHQRLREHRAGRTGLLISHRLSAVRDADAIVVLSEGAVVEQGDHDGLLSAGGLYARLFGLQAAGYRDRAWP</sequence>
<dbReference type="InterPro" id="IPR003593">
    <property type="entry name" value="AAA+_ATPase"/>
</dbReference>
<keyword evidence="3" id="KW-1003">Cell membrane</keyword>
<dbReference type="AlphaFoldDB" id="A0A1H6BFE0"/>
<evidence type="ECO:0000259" key="13">
    <source>
        <dbReference type="PROSITE" id="PS50929"/>
    </source>
</evidence>
<evidence type="ECO:0000313" key="15">
    <source>
        <dbReference type="Proteomes" id="UP000236723"/>
    </source>
</evidence>
<feature type="domain" description="ABC transporter" evidence="12">
    <location>
        <begin position="349"/>
        <end position="598"/>
    </location>
</feature>
<evidence type="ECO:0000256" key="4">
    <source>
        <dbReference type="ARBA" id="ARBA00022519"/>
    </source>
</evidence>
<dbReference type="PROSITE" id="PS00211">
    <property type="entry name" value="ABC_TRANSPORTER_1"/>
    <property type="match status" value="1"/>
</dbReference>
<dbReference type="SUPFAM" id="SSF90123">
    <property type="entry name" value="ABC transporter transmembrane region"/>
    <property type="match status" value="1"/>
</dbReference>
<dbReference type="OrthoDB" id="9806127at2"/>
<evidence type="ECO:0000256" key="5">
    <source>
        <dbReference type="ARBA" id="ARBA00022692"/>
    </source>
</evidence>
<keyword evidence="15" id="KW-1185">Reference proteome</keyword>
<keyword evidence="8 11" id="KW-1133">Transmembrane helix</keyword>
<dbReference type="RefSeq" id="WP_103938913.1">
    <property type="nucleotide sequence ID" value="NZ_FNVO01000007.1"/>
</dbReference>
<evidence type="ECO:0000256" key="10">
    <source>
        <dbReference type="ARBA" id="ARBA00023455"/>
    </source>
</evidence>
<dbReference type="GO" id="GO:0005524">
    <property type="term" value="F:ATP binding"/>
    <property type="evidence" value="ECO:0007669"/>
    <property type="project" value="UniProtKB-KW"/>
</dbReference>
<evidence type="ECO:0000256" key="2">
    <source>
        <dbReference type="ARBA" id="ARBA00022448"/>
    </source>
</evidence>
<dbReference type="InterPro" id="IPR017871">
    <property type="entry name" value="ABC_transporter-like_CS"/>
</dbReference>
<dbReference type="PANTHER" id="PTHR43394">
    <property type="entry name" value="ATP-DEPENDENT PERMEASE MDL1, MITOCHONDRIAL"/>
    <property type="match status" value="1"/>
</dbReference>